<feature type="domain" description="N-acetyltransferase" evidence="1">
    <location>
        <begin position="1"/>
        <end position="131"/>
    </location>
</feature>
<dbReference type="CDD" id="cd04301">
    <property type="entry name" value="NAT_SF"/>
    <property type="match status" value="1"/>
</dbReference>
<dbReference type="RefSeq" id="WP_345713112.1">
    <property type="nucleotide sequence ID" value="NZ_BAABIL010000438.1"/>
</dbReference>
<dbReference type="InterPro" id="IPR000182">
    <property type="entry name" value="GNAT_dom"/>
</dbReference>
<gene>
    <name evidence="2" type="ORF">GCM10023225_26630</name>
</gene>
<dbReference type="Pfam" id="PF00583">
    <property type="entry name" value="Acetyltransf_1"/>
    <property type="match status" value="1"/>
</dbReference>
<protein>
    <submittedName>
        <fullName evidence="2">GNAT family N-acetyltransferase</fullName>
    </submittedName>
</protein>
<sequence length="131" mass="14114">MDIECSWRGGVGDGELERLHAEAFGHPVGDTPWGQRLARYSVGWVCARDDGRLVGFVNVIGDGGVHAVLLDTATAASHRRRGIGRRLVATARDGARAAGCEWLHVDHEPHLAGFYRDACGFEPTAAGLLRL</sequence>
<dbReference type="Proteomes" id="UP001501195">
    <property type="component" value="Unassembled WGS sequence"/>
</dbReference>
<evidence type="ECO:0000259" key="1">
    <source>
        <dbReference type="PROSITE" id="PS51186"/>
    </source>
</evidence>
<dbReference type="InterPro" id="IPR016181">
    <property type="entry name" value="Acyl_CoA_acyltransferase"/>
</dbReference>
<evidence type="ECO:0000313" key="2">
    <source>
        <dbReference type="EMBL" id="GAA4987255.1"/>
    </source>
</evidence>
<proteinExistence type="predicted"/>
<keyword evidence="3" id="KW-1185">Reference proteome</keyword>
<dbReference type="PROSITE" id="PS51186">
    <property type="entry name" value="GNAT"/>
    <property type="match status" value="1"/>
</dbReference>
<dbReference type="SUPFAM" id="SSF55729">
    <property type="entry name" value="Acyl-CoA N-acyltransferases (Nat)"/>
    <property type="match status" value="1"/>
</dbReference>
<dbReference type="Gene3D" id="3.40.630.30">
    <property type="match status" value="1"/>
</dbReference>
<reference evidence="3" key="1">
    <citation type="journal article" date="2019" name="Int. J. Syst. Evol. Microbiol.">
        <title>The Global Catalogue of Microorganisms (GCM) 10K type strain sequencing project: providing services to taxonomists for standard genome sequencing and annotation.</title>
        <authorList>
            <consortium name="The Broad Institute Genomics Platform"/>
            <consortium name="The Broad Institute Genome Sequencing Center for Infectious Disease"/>
            <person name="Wu L."/>
            <person name="Ma J."/>
        </authorList>
    </citation>
    <scope>NUCLEOTIDE SEQUENCE [LARGE SCALE GENOMIC DNA]</scope>
    <source>
        <strain evidence="3">JCM 18126</strain>
    </source>
</reference>
<accession>A0ABP9I460</accession>
<dbReference type="EMBL" id="BAABIL010000438">
    <property type="protein sequence ID" value="GAA4987255.1"/>
    <property type="molecule type" value="Genomic_DNA"/>
</dbReference>
<name>A0ABP9I460_9ACTN</name>
<organism evidence="2 3">
    <name type="scientific">Kineococcus glutinatus</name>
    <dbReference type="NCBI Taxonomy" id="1070872"/>
    <lineage>
        <taxon>Bacteria</taxon>
        <taxon>Bacillati</taxon>
        <taxon>Actinomycetota</taxon>
        <taxon>Actinomycetes</taxon>
        <taxon>Kineosporiales</taxon>
        <taxon>Kineosporiaceae</taxon>
        <taxon>Kineococcus</taxon>
    </lineage>
</organism>
<evidence type="ECO:0000313" key="3">
    <source>
        <dbReference type="Proteomes" id="UP001501195"/>
    </source>
</evidence>
<comment type="caution">
    <text evidence="2">The sequence shown here is derived from an EMBL/GenBank/DDBJ whole genome shotgun (WGS) entry which is preliminary data.</text>
</comment>